<dbReference type="Gene3D" id="2.80.10.50">
    <property type="match status" value="1"/>
</dbReference>
<dbReference type="InterPro" id="IPR000772">
    <property type="entry name" value="Ricin_B_lectin"/>
</dbReference>
<name>A0ABW4PQY3_9ACTN</name>
<dbReference type="EMBL" id="JBHUFU010000027">
    <property type="protein sequence ID" value="MFD1833202.1"/>
    <property type="molecule type" value="Genomic_DNA"/>
</dbReference>
<keyword evidence="1" id="KW-0732">Signal</keyword>
<feature type="signal peptide" evidence="1">
    <location>
        <begin position="1"/>
        <end position="29"/>
    </location>
</feature>
<organism evidence="3 4">
    <name type="scientific">Streptomyces desertarenae</name>
    <dbReference type="NCBI Taxonomy" id="2666184"/>
    <lineage>
        <taxon>Bacteria</taxon>
        <taxon>Bacillati</taxon>
        <taxon>Actinomycetota</taxon>
        <taxon>Actinomycetes</taxon>
        <taxon>Kitasatosporales</taxon>
        <taxon>Streptomycetaceae</taxon>
        <taxon>Streptomyces</taxon>
    </lineage>
</organism>
<sequence>MSFARKTALGGTALLALAFAGLAGFPATAAGPDTPAAQAAPQLLVLHTVEDPNLVADMAYGSPNPGNPVTLYPAHGGTNQQWEVVPVQGNWFQLRNVASGTCLVNGYHSVENGHKLAGYGCNKGYEDQLWARVGVENSNQFTLVNKYSGKCMDQTFDIVALTQLTQWDCHGQVQQRWTATAV</sequence>
<gene>
    <name evidence="3" type="ORF">ACFSJS_26690</name>
</gene>
<feature type="chain" id="PRO_5046361724" evidence="1">
    <location>
        <begin position="30"/>
        <end position="182"/>
    </location>
</feature>
<keyword evidence="4" id="KW-1185">Reference proteome</keyword>
<evidence type="ECO:0000259" key="2">
    <source>
        <dbReference type="SMART" id="SM00458"/>
    </source>
</evidence>
<dbReference type="CDD" id="cd00161">
    <property type="entry name" value="beta-trefoil_Ricin-like"/>
    <property type="match status" value="1"/>
</dbReference>
<protein>
    <submittedName>
        <fullName evidence="3">RICIN domain-containing protein</fullName>
    </submittedName>
</protein>
<dbReference type="Pfam" id="PF00652">
    <property type="entry name" value="Ricin_B_lectin"/>
    <property type="match status" value="1"/>
</dbReference>
<dbReference type="SMART" id="SM00458">
    <property type="entry name" value="RICIN"/>
    <property type="match status" value="1"/>
</dbReference>
<evidence type="ECO:0000256" key="1">
    <source>
        <dbReference type="SAM" id="SignalP"/>
    </source>
</evidence>
<comment type="caution">
    <text evidence="3">The sequence shown here is derived from an EMBL/GenBank/DDBJ whole genome shotgun (WGS) entry which is preliminary data.</text>
</comment>
<accession>A0ABW4PQY3</accession>
<proteinExistence type="predicted"/>
<dbReference type="PROSITE" id="PS50231">
    <property type="entry name" value="RICIN_B_LECTIN"/>
    <property type="match status" value="1"/>
</dbReference>
<reference evidence="4" key="1">
    <citation type="journal article" date="2019" name="Int. J. Syst. Evol. Microbiol.">
        <title>The Global Catalogue of Microorganisms (GCM) 10K type strain sequencing project: providing services to taxonomists for standard genome sequencing and annotation.</title>
        <authorList>
            <consortium name="The Broad Institute Genomics Platform"/>
            <consortium name="The Broad Institute Genome Sequencing Center for Infectious Disease"/>
            <person name="Wu L."/>
            <person name="Ma J."/>
        </authorList>
    </citation>
    <scope>NUCLEOTIDE SEQUENCE [LARGE SCALE GENOMIC DNA]</scope>
    <source>
        <strain evidence="4">CGMCC 4.7455</strain>
    </source>
</reference>
<evidence type="ECO:0000313" key="3">
    <source>
        <dbReference type="EMBL" id="MFD1833202.1"/>
    </source>
</evidence>
<dbReference type="RefSeq" id="WP_380904840.1">
    <property type="nucleotide sequence ID" value="NZ_JBHUFU010000027.1"/>
</dbReference>
<dbReference type="Proteomes" id="UP001597365">
    <property type="component" value="Unassembled WGS sequence"/>
</dbReference>
<evidence type="ECO:0000313" key="4">
    <source>
        <dbReference type="Proteomes" id="UP001597365"/>
    </source>
</evidence>
<dbReference type="SUPFAM" id="SSF50370">
    <property type="entry name" value="Ricin B-like lectins"/>
    <property type="match status" value="1"/>
</dbReference>
<feature type="domain" description="Ricin B lectin" evidence="2">
    <location>
        <begin position="40"/>
        <end position="180"/>
    </location>
</feature>
<dbReference type="InterPro" id="IPR035992">
    <property type="entry name" value="Ricin_B-like_lectins"/>
</dbReference>